<evidence type="ECO:0000313" key="8">
    <source>
        <dbReference type="Proteomes" id="UP000318017"/>
    </source>
</evidence>
<dbReference type="Pfam" id="PF12698">
    <property type="entry name" value="ABC2_membrane_3"/>
    <property type="match status" value="1"/>
</dbReference>
<reference evidence="7 8" key="1">
    <citation type="submission" date="2019-02" db="EMBL/GenBank/DDBJ databases">
        <title>Deep-cultivation of Planctomycetes and their phenomic and genomic characterization uncovers novel biology.</title>
        <authorList>
            <person name="Wiegand S."/>
            <person name="Jogler M."/>
            <person name="Boedeker C."/>
            <person name="Pinto D."/>
            <person name="Vollmers J."/>
            <person name="Rivas-Marin E."/>
            <person name="Kohn T."/>
            <person name="Peeters S.H."/>
            <person name="Heuer A."/>
            <person name="Rast P."/>
            <person name="Oberbeckmann S."/>
            <person name="Bunk B."/>
            <person name="Jeske O."/>
            <person name="Meyerdierks A."/>
            <person name="Storesund J.E."/>
            <person name="Kallscheuer N."/>
            <person name="Luecker S."/>
            <person name="Lage O.M."/>
            <person name="Pohl T."/>
            <person name="Merkel B.J."/>
            <person name="Hornburger P."/>
            <person name="Mueller R.-W."/>
            <person name="Bruemmer F."/>
            <person name="Labrenz M."/>
            <person name="Spormann A.M."/>
            <person name="Op den Camp H."/>
            <person name="Overmann J."/>
            <person name="Amann R."/>
            <person name="Jetten M.S.M."/>
            <person name="Mascher T."/>
            <person name="Medema M.H."/>
            <person name="Devos D.P."/>
            <person name="Kaster A.-K."/>
            <person name="Ovreas L."/>
            <person name="Rohde M."/>
            <person name="Galperin M.Y."/>
            <person name="Jogler C."/>
        </authorList>
    </citation>
    <scope>NUCLEOTIDE SEQUENCE [LARGE SCALE GENOMIC DNA]</scope>
    <source>
        <strain evidence="7 8">Q31a</strain>
    </source>
</reference>
<feature type="transmembrane region" description="Helical" evidence="5">
    <location>
        <begin position="321"/>
        <end position="345"/>
    </location>
</feature>
<feature type="transmembrane region" description="Helical" evidence="5">
    <location>
        <begin position="115"/>
        <end position="138"/>
    </location>
</feature>
<dbReference type="AlphaFoldDB" id="A0A518GA78"/>
<evidence type="ECO:0000256" key="5">
    <source>
        <dbReference type="SAM" id="Phobius"/>
    </source>
</evidence>
<evidence type="ECO:0000256" key="4">
    <source>
        <dbReference type="ARBA" id="ARBA00023136"/>
    </source>
</evidence>
<feature type="transmembrane region" description="Helical" evidence="5">
    <location>
        <begin position="144"/>
        <end position="166"/>
    </location>
</feature>
<feature type="domain" description="ABC-2 type transporter transmembrane" evidence="6">
    <location>
        <begin position="67"/>
        <end position="254"/>
    </location>
</feature>
<proteinExistence type="predicted"/>
<dbReference type="InterPro" id="IPR013525">
    <property type="entry name" value="ABC2_TM"/>
</dbReference>
<dbReference type="GO" id="GO:0005886">
    <property type="term" value="C:plasma membrane"/>
    <property type="evidence" value="ECO:0007669"/>
    <property type="project" value="UniProtKB-SubCell"/>
</dbReference>
<protein>
    <submittedName>
        <fullName evidence="7">ABC-2 family transporter protein</fullName>
    </submittedName>
</protein>
<feature type="transmembrane region" description="Helical" evidence="5">
    <location>
        <begin position="178"/>
        <end position="196"/>
    </location>
</feature>
<feature type="transmembrane region" description="Helical" evidence="5">
    <location>
        <begin position="399"/>
        <end position="423"/>
    </location>
</feature>
<evidence type="ECO:0000259" key="6">
    <source>
        <dbReference type="Pfam" id="PF12698"/>
    </source>
</evidence>
<feature type="transmembrane region" description="Helical" evidence="5">
    <location>
        <begin position="239"/>
        <end position="258"/>
    </location>
</feature>
<sequence>MNVPAVSGNPILHRELLDRLRSWKTAAAILAVAVVSSGLVMLRWPTDATVDIVSQGTQLVFRPLACALTLAVMMLVPAFPATSLVAERRRGTLALLLNSPLSAWQIYCGKLLSNVLLSLVLISVSLPALGACLAMGGITMQQHVGPLLLVLIALAVQYSAVGLWISIRSSTADASLRWTYVAIMALAVLSVGPLVLTGTLSGIKATLAQILTAVSPISALQQITASQASVAELGLHTGWMEFLIASCLVTAILAILTIRKLDPILLDRPRPAGKIVSGPPSLARRMAYLVDPERRKSGIAWWLNPILVKEFRTRKFGRLHWLIRLVSICAIVSLMLTVVAATGTVSWGVERIAGPLVLMQIGLLLLVGPSLGANLIAAEVESGGWQLLRVSPISTIRVLSGKLMSVVWTLLLVLLATLPGYLVMSYIQPSLAGQISNVVVSLLFAVALVVSISATVSAFCRSTAVATATSYGILLTLFAGTLLIWMARGKPFGPIFVERVLMFNPAALALSEMGAPGFQNYDLTPGGWWVSGVLALVCLLVLSIRTWLLTRPD</sequence>
<evidence type="ECO:0000313" key="7">
    <source>
        <dbReference type="EMBL" id="QDV25469.1"/>
    </source>
</evidence>
<dbReference type="Proteomes" id="UP000318017">
    <property type="component" value="Chromosome"/>
</dbReference>
<feature type="transmembrane region" description="Helical" evidence="5">
    <location>
        <begin position="357"/>
        <end position="378"/>
    </location>
</feature>
<name>A0A518GA78_9BACT</name>
<evidence type="ECO:0000256" key="2">
    <source>
        <dbReference type="ARBA" id="ARBA00022692"/>
    </source>
</evidence>
<gene>
    <name evidence="7" type="ORF">Q31a_37950</name>
</gene>
<dbReference type="PANTHER" id="PTHR43471">
    <property type="entry name" value="ABC TRANSPORTER PERMEASE"/>
    <property type="match status" value="1"/>
</dbReference>
<feature type="transmembrane region" description="Helical" evidence="5">
    <location>
        <begin position="468"/>
        <end position="487"/>
    </location>
</feature>
<feature type="transmembrane region" description="Helical" evidence="5">
    <location>
        <begin position="528"/>
        <end position="548"/>
    </location>
</feature>
<organism evidence="7 8">
    <name type="scientific">Aureliella helgolandensis</name>
    <dbReference type="NCBI Taxonomy" id="2527968"/>
    <lineage>
        <taxon>Bacteria</taxon>
        <taxon>Pseudomonadati</taxon>
        <taxon>Planctomycetota</taxon>
        <taxon>Planctomycetia</taxon>
        <taxon>Pirellulales</taxon>
        <taxon>Pirellulaceae</taxon>
        <taxon>Aureliella</taxon>
    </lineage>
</organism>
<accession>A0A518GA78</accession>
<evidence type="ECO:0000256" key="3">
    <source>
        <dbReference type="ARBA" id="ARBA00022989"/>
    </source>
</evidence>
<keyword evidence="8" id="KW-1185">Reference proteome</keyword>
<dbReference type="GO" id="GO:0140359">
    <property type="term" value="F:ABC-type transporter activity"/>
    <property type="evidence" value="ECO:0007669"/>
    <property type="project" value="InterPro"/>
</dbReference>
<feature type="transmembrane region" description="Helical" evidence="5">
    <location>
        <begin position="23"/>
        <end position="44"/>
    </location>
</feature>
<feature type="transmembrane region" description="Helical" evidence="5">
    <location>
        <begin position="64"/>
        <end position="86"/>
    </location>
</feature>
<comment type="subcellular location">
    <subcellularLocation>
        <location evidence="1">Membrane</location>
        <topology evidence="1">Multi-pass membrane protein</topology>
    </subcellularLocation>
</comment>
<keyword evidence="2 5" id="KW-0812">Transmembrane</keyword>
<evidence type="ECO:0000256" key="1">
    <source>
        <dbReference type="ARBA" id="ARBA00004141"/>
    </source>
</evidence>
<keyword evidence="4 5" id="KW-0472">Membrane</keyword>
<feature type="transmembrane region" description="Helical" evidence="5">
    <location>
        <begin position="435"/>
        <end position="456"/>
    </location>
</feature>
<dbReference type="KEGG" id="ahel:Q31a_37950"/>
<keyword evidence="3 5" id="KW-1133">Transmembrane helix</keyword>
<dbReference type="EMBL" id="CP036298">
    <property type="protein sequence ID" value="QDV25469.1"/>
    <property type="molecule type" value="Genomic_DNA"/>
</dbReference>
<dbReference type="RefSeq" id="WP_145080581.1">
    <property type="nucleotide sequence ID" value="NZ_CP036298.1"/>
</dbReference>
<dbReference type="OrthoDB" id="216295at2"/>